<dbReference type="SUPFAM" id="SSF56176">
    <property type="entry name" value="FAD-binding/transporter-associated domain-like"/>
    <property type="match status" value="1"/>
</dbReference>
<dbReference type="NCBIfam" id="TIGR00179">
    <property type="entry name" value="murB"/>
    <property type="match status" value="1"/>
</dbReference>
<name>A0A5D9CXZ3_HALER</name>
<dbReference type="InterPro" id="IPR016169">
    <property type="entry name" value="FAD-bd_PCMH_sub2"/>
</dbReference>
<dbReference type="InterPro" id="IPR011601">
    <property type="entry name" value="MurB_C"/>
</dbReference>
<dbReference type="GO" id="GO:0009252">
    <property type="term" value="P:peptidoglycan biosynthetic process"/>
    <property type="evidence" value="ECO:0007669"/>
    <property type="project" value="UniProtKB-UniRule"/>
</dbReference>
<evidence type="ECO:0000256" key="11">
    <source>
        <dbReference type="ARBA" id="ARBA00022827"/>
    </source>
</evidence>
<evidence type="ECO:0000256" key="10">
    <source>
        <dbReference type="ARBA" id="ARBA00022630"/>
    </source>
</evidence>
<dbReference type="PROSITE" id="PS51387">
    <property type="entry name" value="FAD_PCMH"/>
    <property type="match status" value="1"/>
</dbReference>
<feature type="active site" evidence="20">
    <location>
        <position position="390"/>
    </location>
</feature>
<evidence type="ECO:0000256" key="16">
    <source>
        <dbReference type="ARBA" id="ARBA00023306"/>
    </source>
</evidence>
<dbReference type="GO" id="GO:0071555">
    <property type="term" value="P:cell wall organization"/>
    <property type="evidence" value="ECO:0007669"/>
    <property type="project" value="UniProtKB-KW"/>
</dbReference>
<organism evidence="23 24">
    <name type="scientific">Halomonas eurihalina</name>
    <dbReference type="NCBI Taxonomy" id="42566"/>
    <lineage>
        <taxon>Bacteria</taxon>
        <taxon>Pseudomonadati</taxon>
        <taxon>Pseudomonadota</taxon>
        <taxon>Gammaproteobacteria</taxon>
        <taxon>Oceanospirillales</taxon>
        <taxon>Halomonadaceae</taxon>
        <taxon>Halomonas</taxon>
    </lineage>
</organism>
<evidence type="ECO:0000256" key="5">
    <source>
        <dbReference type="ARBA" id="ARBA00010485"/>
    </source>
</evidence>
<evidence type="ECO:0000256" key="9">
    <source>
        <dbReference type="ARBA" id="ARBA00022618"/>
    </source>
</evidence>
<comment type="function">
    <text evidence="2 20">Cell wall formation.</text>
</comment>
<dbReference type="Proteomes" id="UP000324260">
    <property type="component" value="Unassembled WGS sequence"/>
</dbReference>
<evidence type="ECO:0000313" key="23">
    <source>
        <dbReference type="EMBL" id="TZG35331.1"/>
    </source>
</evidence>
<evidence type="ECO:0000256" key="14">
    <source>
        <dbReference type="ARBA" id="ARBA00022984"/>
    </source>
</evidence>
<evidence type="ECO:0000256" key="15">
    <source>
        <dbReference type="ARBA" id="ARBA00023002"/>
    </source>
</evidence>
<evidence type="ECO:0000259" key="22">
    <source>
        <dbReference type="PROSITE" id="PS51387"/>
    </source>
</evidence>
<keyword evidence="11 20" id="KW-0274">FAD</keyword>
<evidence type="ECO:0000256" key="19">
    <source>
        <dbReference type="ARBA" id="ARBA00048914"/>
    </source>
</evidence>
<keyword evidence="14 20" id="KW-0573">Peptidoglycan synthesis</keyword>
<dbReference type="InterPro" id="IPR016166">
    <property type="entry name" value="FAD-bd_PCMH"/>
</dbReference>
<feature type="active site" description="Proton donor" evidence="20">
    <location>
        <position position="295"/>
    </location>
</feature>
<dbReference type="GO" id="GO:0005829">
    <property type="term" value="C:cytosol"/>
    <property type="evidence" value="ECO:0007669"/>
    <property type="project" value="TreeGrafter"/>
</dbReference>
<dbReference type="Gene3D" id="3.90.78.10">
    <property type="entry name" value="UDP-N-acetylenolpyruvoylglucosamine reductase, C-terminal domain"/>
    <property type="match status" value="1"/>
</dbReference>
<keyword evidence="16 20" id="KW-0131">Cell cycle</keyword>
<dbReference type="HAMAP" id="MF_00037">
    <property type="entry name" value="MurB"/>
    <property type="match status" value="1"/>
</dbReference>
<dbReference type="PANTHER" id="PTHR21071:SF4">
    <property type="entry name" value="UDP-N-ACETYLENOLPYRUVOYLGLUCOSAMINE REDUCTASE"/>
    <property type="match status" value="1"/>
</dbReference>
<evidence type="ECO:0000256" key="13">
    <source>
        <dbReference type="ARBA" id="ARBA00022960"/>
    </source>
</evidence>
<dbReference type="Gene3D" id="3.30.43.10">
    <property type="entry name" value="Uridine Diphospho-n-acetylenolpyruvylglucosamine Reductase, domain 2"/>
    <property type="match status" value="1"/>
</dbReference>
<dbReference type="InterPro" id="IPR006094">
    <property type="entry name" value="Oxid_FAD_bind_N"/>
</dbReference>
<dbReference type="EC" id="1.3.1.98" evidence="6 20"/>
<dbReference type="OrthoDB" id="9804753at2"/>
<dbReference type="InterPro" id="IPR036318">
    <property type="entry name" value="FAD-bd_PCMH-like_sf"/>
</dbReference>
<comment type="subcellular location">
    <subcellularLocation>
        <location evidence="3 20">Cytoplasm</location>
    </subcellularLocation>
</comment>
<keyword evidence="24" id="KW-1185">Reference proteome</keyword>
<dbReference type="GO" id="GO:0051301">
    <property type="term" value="P:cell division"/>
    <property type="evidence" value="ECO:0007669"/>
    <property type="project" value="UniProtKB-KW"/>
</dbReference>
<dbReference type="InterPro" id="IPR016167">
    <property type="entry name" value="FAD-bd_PCMH_sub1"/>
</dbReference>
<sequence>MSTGVPGAYRPLPGIRRPARHAGARSLLRGRAGLRRHDGSAGGRVAGPAGQRARASGGILLSLELHRDHDLSRLNTLGLPCRAERFVAPSSAAQLTEALALARQERRAPLLLGGGSNVILPASLTGLVIQPAMADWRLEEADRQVRVHVDAGVVWHDLVMSLARRGLWGIENLALIPGHCGAAPIQNIGAYGVELHEVLEAVRVISLEDGRETTMAPDECDFGYRDSIFKRELAGRVAITGLVLRLSRHAAPRLAYGDLAQRVSANPSSQEVAEAVSAVRREKLPDPARLGNAGSFFKNPVVSPERAEALRAAYPDMPQFPQSGGVKLAAGWLIDRCGLKGWRCGHFGVHDRQALVLVHHGGGSAEELLEVAAEVAERVREAFGVTLEREPRLATEMGEMG</sequence>
<evidence type="ECO:0000256" key="18">
    <source>
        <dbReference type="ARBA" id="ARBA00031026"/>
    </source>
</evidence>
<comment type="pathway">
    <text evidence="4 20">Cell wall biogenesis; peptidoglycan biosynthesis.</text>
</comment>
<keyword evidence="17 20" id="KW-0961">Cell wall biogenesis/degradation</keyword>
<dbReference type="PANTHER" id="PTHR21071">
    <property type="entry name" value="UDP-N-ACETYLENOLPYRUVOYLGLUCOSAMINE REDUCTASE"/>
    <property type="match status" value="1"/>
</dbReference>
<evidence type="ECO:0000256" key="21">
    <source>
        <dbReference type="SAM" id="MobiDB-lite"/>
    </source>
</evidence>
<keyword evidence="12 20" id="KW-0521">NADP</keyword>
<reference evidence="23 24" key="1">
    <citation type="submission" date="2019-08" db="EMBL/GenBank/DDBJ databases">
        <title>Draft Genome Sequence of Halomonas eurihalina Isolated from Preserved Hide-surface.</title>
        <authorList>
            <person name="Hussain S.A."/>
            <person name="Xu A."/>
            <person name="Sarker M."/>
            <person name="Sommers C."/>
        </authorList>
    </citation>
    <scope>NUCLEOTIDE SEQUENCE [LARGE SCALE GENOMIC DNA]</scope>
    <source>
        <strain evidence="23 24">MS1</strain>
    </source>
</reference>
<evidence type="ECO:0000256" key="6">
    <source>
        <dbReference type="ARBA" id="ARBA00012518"/>
    </source>
</evidence>
<comment type="similarity">
    <text evidence="5 20">Belongs to the MurB family.</text>
</comment>
<evidence type="ECO:0000256" key="3">
    <source>
        <dbReference type="ARBA" id="ARBA00004496"/>
    </source>
</evidence>
<feature type="region of interest" description="Disordered" evidence="21">
    <location>
        <begin position="1"/>
        <end position="51"/>
    </location>
</feature>
<dbReference type="AlphaFoldDB" id="A0A5D9CXZ3"/>
<keyword evidence="10 20" id="KW-0285">Flavoprotein</keyword>
<evidence type="ECO:0000313" key="24">
    <source>
        <dbReference type="Proteomes" id="UP000324260"/>
    </source>
</evidence>
<evidence type="ECO:0000256" key="7">
    <source>
        <dbReference type="ARBA" id="ARBA00015188"/>
    </source>
</evidence>
<evidence type="ECO:0000256" key="17">
    <source>
        <dbReference type="ARBA" id="ARBA00023316"/>
    </source>
</evidence>
<dbReference type="EMBL" id="VTPU01000014">
    <property type="protein sequence ID" value="TZG35331.1"/>
    <property type="molecule type" value="Genomic_DNA"/>
</dbReference>
<feature type="domain" description="FAD-binding PCMH-type" evidence="22">
    <location>
        <begin position="79"/>
        <end position="249"/>
    </location>
</feature>
<evidence type="ECO:0000256" key="8">
    <source>
        <dbReference type="ARBA" id="ARBA00022490"/>
    </source>
</evidence>
<gene>
    <name evidence="20 23" type="primary">murB</name>
    <name evidence="23" type="ORF">FZZ93_13870</name>
</gene>
<dbReference type="UniPathway" id="UPA00219"/>
<dbReference type="NCBIfam" id="NF000755">
    <property type="entry name" value="PRK00046.1"/>
    <property type="match status" value="1"/>
</dbReference>
<dbReference type="InterPro" id="IPR036635">
    <property type="entry name" value="MurB_C_sf"/>
</dbReference>
<evidence type="ECO:0000256" key="4">
    <source>
        <dbReference type="ARBA" id="ARBA00004752"/>
    </source>
</evidence>
<evidence type="ECO:0000256" key="2">
    <source>
        <dbReference type="ARBA" id="ARBA00003921"/>
    </source>
</evidence>
<evidence type="ECO:0000256" key="12">
    <source>
        <dbReference type="ARBA" id="ARBA00022857"/>
    </source>
</evidence>
<keyword evidence="13 20" id="KW-0133">Cell shape</keyword>
<dbReference type="NCBIfam" id="NF010478">
    <property type="entry name" value="PRK13903.1"/>
    <property type="match status" value="1"/>
</dbReference>
<evidence type="ECO:0000256" key="20">
    <source>
        <dbReference type="HAMAP-Rule" id="MF_00037"/>
    </source>
</evidence>
<keyword evidence="15 20" id="KW-0560">Oxidoreductase</keyword>
<dbReference type="SUPFAM" id="SSF56194">
    <property type="entry name" value="Uridine diphospho-N-Acetylenolpyruvylglucosamine reductase, MurB, C-terminal domain"/>
    <property type="match status" value="1"/>
</dbReference>
<feature type="active site" evidence="20">
    <location>
        <position position="225"/>
    </location>
</feature>
<protein>
    <recommendedName>
        <fullName evidence="7 20">UDP-N-acetylenolpyruvoylglucosamine reductase</fullName>
        <ecNumber evidence="6 20">1.3.1.98</ecNumber>
    </recommendedName>
    <alternativeName>
        <fullName evidence="18 20">UDP-N-acetylmuramate dehydrogenase</fullName>
    </alternativeName>
</protein>
<evidence type="ECO:0000256" key="1">
    <source>
        <dbReference type="ARBA" id="ARBA00001974"/>
    </source>
</evidence>
<dbReference type="Pfam" id="PF02873">
    <property type="entry name" value="MurB_C"/>
    <property type="match status" value="1"/>
</dbReference>
<accession>A0A5D9CXZ3</accession>
<comment type="caution">
    <text evidence="23">The sequence shown here is derived from an EMBL/GenBank/DDBJ whole genome shotgun (WGS) entry which is preliminary data.</text>
</comment>
<keyword evidence="9 20" id="KW-0132">Cell division</keyword>
<keyword evidence="8 20" id="KW-0963">Cytoplasm</keyword>
<dbReference type="GO" id="GO:0071949">
    <property type="term" value="F:FAD binding"/>
    <property type="evidence" value="ECO:0007669"/>
    <property type="project" value="InterPro"/>
</dbReference>
<proteinExistence type="inferred from homology"/>
<dbReference type="GO" id="GO:0008360">
    <property type="term" value="P:regulation of cell shape"/>
    <property type="evidence" value="ECO:0007669"/>
    <property type="project" value="UniProtKB-KW"/>
</dbReference>
<comment type="catalytic activity">
    <reaction evidence="19 20">
        <text>UDP-N-acetyl-alpha-D-muramate + NADP(+) = UDP-N-acetyl-3-O-(1-carboxyvinyl)-alpha-D-glucosamine + NADPH + H(+)</text>
        <dbReference type="Rhea" id="RHEA:12248"/>
        <dbReference type="ChEBI" id="CHEBI:15378"/>
        <dbReference type="ChEBI" id="CHEBI:57783"/>
        <dbReference type="ChEBI" id="CHEBI:58349"/>
        <dbReference type="ChEBI" id="CHEBI:68483"/>
        <dbReference type="ChEBI" id="CHEBI:70757"/>
        <dbReference type="EC" id="1.3.1.98"/>
    </reaction>
</comment>
<dbReference type="InterPro" id="IPR003170">
    <property type="entry name" value="MurB"/>
</dbReference>
<dbReference type="GO" id="GO:0008762">
    <property type="term" value="F:UDP-N-acetylmuramate dehydrogenase activity"/>
    <property type="evidence" value="ECO:0007669"/>
    <property type="project" value="UniProtKB-UniRule"/>
</dbReference>
<dbReference type="Pfam" id="PF01565">
    <property type="entry name" value="FAD_binding_4"/>
    <property type="match status" value="1"/>
</dbReference>
<dbReference type="Gene3D" id="3.30.465.10">
    <property type="match status" value="1"/>
</dbReference>
<comment type="cofactor">
    <cofactor evidence="1 20">
        <name>FAD</name>
        <dbReference type="ChEBI" id="CHEBI:57692"/>
    </cofactor>
</comment>